<dbReference type="Pfam" id="PF00562">
    <property type="entry name" value="RNA_pol_Rpb2_6"/>
    <property type="match status" value="1"/>
</dbReference>
<name>A0A1G2K7S6_9BACT</name>
<dbReference type="GO" id="GO:0003899">
    <property type="term" value="F:DNA-directed RNA polymerase activity"/>
    <property type="evidence" value="ECO:0007669"/>
    <property type="project" value="UniProtKB-UniRule"/>
</dbReference>
<evidence type="ECO:0000259" key="14">
    <source>
        <dbReference type="Pfam" id="PF10385"/>
    </source>
</evidence>
<keyword evidence="2 6" id="KW-0808">Transferase</keyword>
<proteinExistence type="inferred from homology"/>
<evidence type="ECO:0000313" key="15">
    <source>
        <dbReference type="EMBL" id="OGZ95499.1"/>
    </source>
</evidence>
<dbReference type="InterPro" id="IPR007645">
    <property type="entry name" value="RNA_pol_Rpb2_3"/>
</dbReference>
<comment type="function">
    <text evidence="6 8">DNA-dependent RNA polymerase catalyzes the transcription of DNA into RNA using the four ribonucleoside triphosphates as substrates.</text>
</comment>
<dbReference type="GO" id="GO:0000428">
    <property type="term" value="C:DNA-directed RNA polymerase complex"/>
    <property type="evidence" value="ECO:0007669"/>
    <property type="project" value="UniProtKB-KW"/>
</dbReference>
<evidence type="ECO:0000259" key="10">
    <source>
        <dbReference type="Pfam" id="PF04560"/>
    </source>
</evidence>
<dbReference type="HAMAP" id="MF_01321">
    <property type="entry name" value="RNApol_bact_RpoB"/>
    <property type="match status" value="1"/>
</dbReference>
<dbReference type="InterPro" id="IPR007644">
    <property type="entry name" value="RNA_pol_bsu_protrusion"/>
</dbReference>
<comment type="similarity">
    <text evidence="6 7">Belongs to the RNA polymerase beta chain family.</text>
</comment>
<dbReference type="InterPro" id="IPR015712">
    <property type="entry name" value="DNA-dir_RNA_pol_su2"/>
</dbReference>
<feature type="domain" description="RNA polymerase beta subunit protrusion" evidence="12">
    <location>
        <begin position="19"/>
        <end position="363"/>
    </location>
</feature>
<evidence type="ECO:0000256" key="8">
    <source>
        <dbReference type="RuleBase" id="RU363031"/>
    </source>
</evidence>
<dbReference type="InterPro" id="IPR014724">
    <property type="entry name" value="RNA_pol_RPB2_OB-fold"/>
</dbReference>
<keyword evidence="3 6" id="KW-0548">Nucleotidyltransferase</keyword>
<feature type="domain" description="RNA polymerase Rpb2" evidence="10">
    <location>
        <begin position="972"/>
        <end position="1047"/>
    </location>
</feature>
<dbReference type="InterPro" id="IPR007121">
    <property type="entry name" value="RNA_pol_bsu_CS"/>
</dbReference>
<dbReference type="PANTHER" id="PTHR20856">
    <property type="entry name" value="DNA-DIRECTED RNA POLYMERASE I SUBUNIT 2"/>
    <property type="match status" value="1"/>
</dbReference>
<keyword evidence="1 6" id="KW-0240">DNA-directed RNA polymerase</keyword>
<accession>A0A1G2K7S6</accession>
<comment type="catalytic activity">
    <reaction evidence="5 6 8">
        <text>RNA(n) + a ribonucleoside 5'-triphosphate = RNA(n+1) + diphosphate</text>
        <dbReference type="Rhea" id="RHEA:21248"/>
        <dbReference type="Rhea" id="RHEA-COMP:14527"/>
        <dbReference type="Rhea" id="RHEA-COMP:17342"/>
        <dbReference type="ChEBI" id="CHEBI:33019"/>
        <dbReference type="ChEBI" id="CHEBI:61557"/>
        <dbReference type="ChEBI" id="CHEBI:140395"/>
        <dbReference type="EC" id="2.7.7.6"/>
    </reaction>
</comment>
<dbReference type="InterPro" id="IPR037034">
    <property type="entry name" value="RNA_pol_Rpb2_2_sf"/>
</dbReference>
<evidence type="ECO:0000259" key="11">
    <source>
        <dbReference type="Pfam" id="PF04561"/>
    </source>
</evidence>
<dbReference type="AlphaFoldDB" id="A0A1G2K7S6"/>
<sequence length="1075" mass="119685">MQKKYFGNYKNQRADIPNLAEVQLSSYQWLFGRGLRELFDEVSPLKEDFGGFEMALEFVDYYLDEPKYTEQEAREKNLSYEAPLRIKARLTNKKTKEAKEQEIYLGDFPLMTSRGTFVVNGVERVIVSQLIRSSGVYFTSYVSRGRRYFGAKIIPNRGAWIEFETDVDGSIGVKIDRKRKIPATAVLRAFGLIDEKDIRAAFEGADAGDVSFIAKTLERDSSKSQDEAFIEIYKRIRPGDLATADNARSLITSMFSAERYDLAEVGRYKFNQRLGVSKDPKTMRVLDTEDLVAVMKEIIRLNNATDGVNDDIDHLGNRRVRGVGELLQNRLRVGVARMARIVRDRMSTLDPAMITPAQLINARPFMAAVKEFFTSSQLSQFMDQINPLSELEHKRRLSAMGPGGLQRERAGFEVRDVHPSHYGRICPIQTPEGPNIGLVGHLASYARLNEFGLIQTPYVKVTNGVLTGEVEYLDASAETKFNIAHAGIVVDADGTILEDRVEARVHGNPGLIEREKVDYVDVSPQQAISIGTSLIPFLEHDDANRALMGSNMQRQAVPCVRPQAPFVGTGIETRAARDSGRVILAQEDGEVIVSDAREIIVKEKGGKTRTYDLLSFLRTNAFTAIRQRPRVTVGDKVKKGDILGDSSSVDRGDLALGQNVLVGFLSWSGSNYEDAIIISERLLKDDRFTSIHIEDFSIDVRDTKLGPELTTPDIPNVGEEKLKNLDEEGVIHIGAEVRSGDILVGKISPKGESDLTPEEKLLRAIFGEKARDVKDTSLRLSHGKRGRAVGVRVFSREKGDKLDAGVIKQIQVDIAQMRKVSVGDKLAGRHGNKGVIAKILPEEDMPYLEDGRPLDIILNPLGVASRMNLGQILETHLGWAAHELGYHAVVPALNGVSSEEIREELKRANLPEGGKIHLYDGRTGDRFNQKITVGYIYIMKLIHLVEDKIHMRSIGPYSLITQQPLGGKAQFGGQRFGEMEVWALEGYGAAHTLQEMLTIKSDDVLGRAATYESIINGEKIKKPNIPASFNVLVNELKGLALNVDIVKHEGEGDTERARDAVVERARKTKVRERVK</sequence>
<evidence type="ECO:0000259" key="12">
    <source>
        <dbReference type="Pfam" id="PF04563"/>
    </source>
</evidence>
<feature type="domain" description="RNA polymerase Rpb2" evidence="11">
    <location>
        <begin position="133"/>
        <end position="321"/>
    </location>
</feature>
<dbReference type="Gene3D" id="2.40.270.10">
    <property type="entry name" value="DNA-directed RNA polymerase, subunit 2, domain 6"/>
    <property type="match status" value="2"/>
</dbReference>
<dbReference type="Gene3D" id="3.90.1100.10">
    <property type="match status" value="1"/>
</dbReference>
<gene>
    <name evidence="6" type="primary">rpoB</name>
    <name evidence="15" type="ORF">A2847_00530</name>
</gene>
<dbReference type="Gene3D" id="2.40.50.150">
    <property type="match status" value="1"/>
</dbReference>
<dbReference type="Pfam" id="PF04565">
    <property type="entry name" value="RNA_pol_Rpb2_3"/>
    <property type="match status" value="1"/>
</dbReference>
<evidence type="ECO:0000259" key="9">
    <source>
        <dbReference type="Pfam" id="PF00562"/>
    </source>
</evidence>
<evidence type="ECO:0000313" key="16">
    <source>
        <dbReference type="Proteomes" id="UP000178574"/>
    </source>
</evidence>
<dbReference type="Gene3D" id="3.90.1800.10">
    <property type="entry name" value="RNA polymerase alpha subunit dimerisation domain"/>
    <property type="match status" value="1"/>
</dbReference>
<dbReference type="Pfam" id="PF04561">
    <property type="entry name" value="RNA_pol_Rpb2_2"/>
    <property type="match status" value="1"/>
</dbReference>
<evidence type="ECO:0000256" key="3">
    <source>
        <dbReference type="ARBA" id="ARBA00022695"/>
    </source>
</evidence>
<organism evidence="15 16">
    <name type="scientific">Candidatus Sungbacteria bacterium RIFCSPHIGHO2_01_FULL_50_25</name>
    <dbReference type="NCBI Taxonomy" id="1802265"/>
    <lineage>
        <taxon>Bacteria</taxon>
        <taxon>Candidatus Sungiibacteriota</taxon>
    </lineage>
</organism>
<reference evidence="15 16" key="1">
    <citation type="journal article" date="2016" name="Nat. Commun.">
        <title>Thousands of microbial genomes shed light on interconnected biogeochemical processes in an aquifer system.</title>
        <authorList>
            <person name="Anantharaman K."/>
            <person name="Brown C.T."/>
            <person name="Hug L.A."/>
            <person name="Sharon I."/>
            <person name="Castelle C.J."/>
            <person name="Probst A.J."/>
            <person name="Thomas B.C."/>
            <person name="Singh A."/>
            <person name="Wilkins M.J."/>
            <person name="Karaoz U."/>
            <person name="Brodie E.L."/>
            <person name="Williams K.H."/>
            <person name="Hubbard S.S."/>
            <person name="Banfield J.F."/>
        </authorList>
    </citation>
    <scope>NUCLEOTIDE SEQUENCE [LARGE SCALE GENOMIC DNA]</scope>
</reference>
<evidence type="ECO:0000256" key="2">
    <source>
        <dbReference type="ARBA" id="ARBA00022679"/>
    </source>
</evidence>
<feature type="domain" description="DNA-directed RNA polymerase subunit 2 hybrid-binding" evidence="9">
    <location>
        <begin position="585"/>
        <end position="970"/>
    </location>
</feature>
<dbReference type="InterPro" id="IPR042107">
    <property type="entry name" value="DNA-dir_RNA_pol_bsu_ext_1_sf"/>
</dbReference>
<dbReference type="InterPro" id="IPR010243">
    <property type="entry name" value="RNA_pol_bsu_bac"/>
</dbReference>
<dbReference type="InterPro" id="IPR007120">
    <property type="entry name" value="DNA-dir_RNAP_su2_dom"/>
</dbReference>
<comment type="subunit">
    <text evidence="6 8">The RNAP catalytic core consists of 2 alpha, 1 beta, 1 beta' and 1 omega subunit. When a sigma factor is associated with the core the holoenzyme is formed, which can initiate transcription.</text>
</comment>
<dbReference type="GO" id="GO:0003677">
    <property type="term" value="F:DNA binding"/>
    <property type="evidence" value="ECO:0007669"/>
    <property type="project" value="UniProtKB-UniRule"/>
</dbReference>
<dbReference type="Gene3D" id="2.30.150.10">
    <property type="entry name" value="DNA-directed RNA polymerase, beta subunit, external 1 domain"/>
    <property type="match status" value="1"/>
</dbReference>
<dbReference type="Pfam" id="PF10385">
    <property type="entry name" value="RNA_pol_Rpb2_45"/>
    <property type="match status" value="1"/>
</dbReference>
<dbReference type="EMBL" id="MHQD01000032">
    <property type="protein sequence ID" value="OGZ95499.1"/>
    <property type="molecule type" value="Genomic_DNA"/>
</dbReference>
<dbReference type="EC" id="2.7.7.6" evidence="6 8"/>
<dbReference type="InterPro" id="IPR037033">
    <property type="entry name" value="DNA-dir_RNAP_su2_hyb_sf"/>
</dbReference>
<evidence type="ECO:0000256" key="1">
    <source>
        <dbReference type="ARBA" id="ARBA00022478"/>
    </source>
</evidence>
<dbReference type="NCBIfam" id="TIGR02013">
    <property type="entry name" value="rpoB"/>
    <property type="match status" value="1"/>
</dbReference>
<dbReference type="InterPro" id="IPR019462">
    <property type="entry name" value="DNA-dir_RNA_pol_bsu_external_1"/>
</dbReference>
<dbReference type="GO" id="GO:0032549">
    <property type="term" value="F:ribonucleoside binding"/>
    <property type="evidence" value="ECO:0007669"/>
    <property type="project" value="InterPro"/>
</dbReference>
<dbReference type="Pfam" id="PF04563">
    <property type="entry name" value="RNA_pol_Rpb2_1"/>
    <property type="match status" value="1"/>
</dbReference>
<evidence type="ECO:0000259" key="13">
    <source>
        <dbReference type="Pfam" id="PF04565"/>
    </source>
</evidence>
<evidence type="ECO:0000256" key="7">
    <source>
        <dbReference type="RuleBase" id="RU000434"/>
    </source>
</evidence>
<comment type="caution">
    <text evidence="15">The sequence shown here is derived from an EMBL/GenBank/DDBJ whole genome shotgun (WGS) entry which is preliminary data.</text>
</comment>
<dbReference type="Gene3D" id="2.40.50.100">
    <property type="match status" value="1"/>
</dbReference>
<evidence type="ECO:0000256" key="4">
    <source>
        <dbReference type="ARBA" id="ARBA00023163"/>
    </source>
</evidence>
<dbReference type="InterPro" id="IPR007642">
    <property type="entry name" value="RNA_pol_Rpb2_2"/>
</dbReference>
<dbReference type="CDD" id="cd00653">
    <property type="entry name" value="RNA_pol_B_RPB2"/>
    <property type="match status" value="1"/>
</dbReference>
<dbReference type="Pfam" id="PF04560">
    <property type="entry name" value="RNA_pol_Rpb2_7"/>
    <property type="match status" value="1"/>
</dbReference>
<dbReference type="Proteomes" id="UP000178574">
    <property type="component" value="Unassembled WGS sequence"/>
</dbReference>
<dbReference type="SUPFAM" id="SSF64484">
    <property type="entry name" value="beta and beta-prime subunits of DNA dependent RNA-polymerase"/>
    <property type="match status" value="1"/>
</dbReference>
<dbReference type="GO" id="GO:0006351">
    <property type="term" value="P:DNA-templated transcription"/>
    <property type="evidence" value="ECO:0007669"/>
    <property type="project" value="UniProtKB-UniRule"/>
</dbReference>
<dbReference type="Gene3D" id="3.90.1110.10">
    <property type="entry name" value="RNA polymerase Rpb2, domain 2"/>
    <property type="match status" value="1"/>
</dbReference>
<dbReference type="PROSITE" id="PS01166">
    <property type="entry name" value="RNA_POL_BETA"/>
    <property type="match status" value="1"/>
</dbReference>
<evidence type="ECO:0000256" key="5">
    <source>
        <dbReference type="ARBA" id="ARBA00048552"/>
    </source>
</evidence>
<feature type="domain" description="RNA polymerase Rpb2" evidence="13">
    <location>
        <begin position="380"/>
        <end position="447"/>
    </location>
</feature>
<feature type="domain" description="DNA-directed RNA polymerase beta subunit external 1" evidence="14">
    <location>
        <begin position="458"/>
        <end position="523"/>
    </location>
</feature>
<evidence type="ECO:0000256" key="6">
    <source>
        <dbReference type="HAMAP-Rule" id="MF_01321"/>
    </source>
</evidence>
<dbReference type="InterPro" id="IPR007641">
    <property type="entry name" value="RNA_pol_Rpb2_7"/>
</dbReference>
<dbReference type="NCBIfam" id="NF001616">
    <property type="entry name" value="PRK00405.1"/>
    <property type="match status" value="1"/>
</dbReference>
<keyword evidence="4 6" id="KW-0804">Transcription</keyword>
<protein>
    <recommendedName>
        <fullName evidence="6 8">DNA-directed RNA polymerase subunit beta</fullName>
        <shortName evidence="6">RNAP subunit beta</shortName>
        <ecNumber evidence="6 8">2.7.7.6</ecNumber>
    </recommendedName>
    <alternativeName>
        <fullName evidence="6">RNA polymerase subunit beta</fullName>
    </alternativeName>
    <alternativeName>
        <fullName evidence="6">Transcriptase subunit beta</fullName>
    </alternativeName>
</protein>